<evidence type="ECO:0000313" key="7">
    <source>
        <dbReference type="EMBL" id="WUU58565.1"/>
    </source>
</evidence>
<proteinExistence type="inferred from homology"/>
<name>A0ABZ1YG66_9ACTN</name>
<keyword evidence="7" id="KW-0614">Plasmid</keyword>
<dbReference type="Pfam" id="PF00296">
    <property type="entry name" value="Bac_luciferase"/>
    <property type="match status" value="1"/>
</dbReference>
<accession>A0ABZ1YG66</accession>
<dbReference type="CDD" id="cd01095">
    <property type="entry name" value="Nitrilotriacetate_monoxgenase"/>
    <property type="match status" value="1"/>
</dbReference>
<dbReference type="SUPFAM" id="SSF51679">
    <property type="entry name" value="Bacterial luciferase-like"/>
    <property type="match status" value="1"/>
</dbReference>
<dbReference type="EMBL" id="CP109208">
    <property type="protein sequence ID" value="WUU58565.1"/>
    <property type="molecule type" value="Genomic_DNA"/>
</dbReference>
<evidence type="ECO:0000256" key="2">
    <source>
        <dbReference type="ARBA" id="ARBA00022643"/>
    </source>
</evidence>
<keyword evidence="1" id="KW-0285">Flavoprotein</keyword>
<dbReference type="InterPro" id="IPR011251">
    <property type="entry name" value="Luciferase-like_dom"/>
</dbReference>
<geneLocation type="plasmid" evidence="7">
    <name>unnamed1</name>
</geneLocation>
<gene>
    <name evidence="7" type="ORF">OIE82_35410</name>
</gene>
<evidence type="ECO:0000256" key="3">
    <source>
        <dbReference type="ARBA" id="ARBA00023002"/>
    </source>
</evidence>
<dbReference type="Gene3D" id="3.20.20.30">
    <property type="entry name" value="Luciferase-like domain"/>
    <property type="match status" value="1"/>
</dbReference>
<dbReference type="PIRSF" id="PIRSF000337">
    <property type="entry name" value="NTA_MOA"/>
    <property type="match status" value="1"/>
</dbReference>
<dbReference type="InterPro" id="IPR051260">
    <property type="entry name" value="Diverse_substr_monoxygenases"/>
</dbReference>
<dbReference type="InterPro" id="IPR036661">
    <property type="entry name" value="Luciferase-like_sf"/>
</dbReference>
<evidence type="ECO:0000256" key="4">
    <source>
        <dbReference type="ARBA" id="ARBA00023033"/>
    </source>
</evidence>
<feature type="domain" description="Luciferase-like" evidence="6">
    <location>
        <begin position="26"/>
        <end position="381"/>
    </location>
</feature>
<dbReference type="PANTHER" id="PTHR30011:SF16">
    <property type="entry name" value="C2H2 FINGER DOMAIN TRANSCRIPTION FACTOR (EUROFUNG)-RELATED"/>
    <property type="match status" value="1"/>
</dbReference>
<protein>
    <submittedName>
        <fullName evidence="7">LLM class flavin-dependent oxidoreductase</fullName>
    </submittedName>
</protein>
<keyword evidence="2" id="KW-0288">FMN</keyword>
<dbReference type="NCBIfam" id="TIGR03860">
    <property type="entry name" value="FMN_nitrolo"/>
    <property type="match status" value="1"/>
</dbReference>
<organism evidence="7">
    <name type="scientific">Streptomyces althioticus</name>
    <dbReference type="NCBI Taxonomy" id="83380"/>
    <lineage>
        <taxon>Bacteria</taxon>
        <taxon>Bacillati</taxon>
        <taxon>Actinomycetota</taxon>
        <taxon>Actinomycetes</taxon>
        <taxon>Kitasatosporales</taxon>
        <taxon>Streptomycetaceae</taxon>
        <taxon>Streptomyces</taxon>
        <taxon>Streptomyces althioticus group</taxon>
    </lineage>
</organism>
<evidence type="ECO:0000259" key="6">
    <source>
        <dbReference type="Pfam" id="PF00296"/>
    </source>
</evidence>
<sequence>MRRTMHLNVFLSQSGHHSAAWRHPRADPRNAACLQHYVALAKSAEAAAMDSVFIADGLSIGAEAQYEERRNFEPLTLLAALAVSTFRIGLIATASTSFSEPYNLARSFASLDHISKGRAGWNIVTTAEERSAQNFGGWPADGHDARYARADEFVRVAKQLWDSWGPTALCMDTATGTYTDLGNVREINHVGQHFRVRGPLNIPPCPQTYPLLVQAGSSPRGMAFAAEHAEVVFSVHQRLEAAARFCRSLRQTAAAYGRDVEMLRVLPGLVPVVADSEKAAGQLKRELDDLVPTEKVVAFLEERLGIDLAGADLDAPLPVLPPPSAFAGQQGRYQVIKDLAERNLTIRQVFARLSAGRGHATVVGTPDQIADHMQEWFEGGAADGFTVLPPLLPDGLDDFIAGVVPVLRRRRLLRREYEGDTIRDHYRLPSPRAGR</sequence>
<evidence type="ECO:0000256" key="5">
    <source>
        <dbReference type="ARBA" id="ARBA00033748"/>
    </source>
</evidence>
<comment type="similarity">
    <text evidence="5">Belongs to the NtaA/SnaA/DszA monooxygenase family.</text>
</comment>
<dbReference type="InterPro" id="IPR016215">
    <property type="entry name" value="NTA_MOA"/>
</dbReference>
<evidence type="ECO:0000256" key="1">
    <source>
        <dbReference type="ARBA" id="ARBA00022630"/>
    </source>
</evidence>
<keyword evidence="4" id="KW-0503">Monooxygenase</keyword>
<reference evidence="7" key="1">
    <citation type="submission" date="2022-10" db="EMBL/GenBank/DDBJ databases">
        <title>The complete genomes of actinobacterial strains from the NBC collection.</title>
        <authorList>
            <person name="Joergensen T.S."/>
            <person name="Alvarez Arevalo M."/>
            <person name="Sterndorff E.B."/>
            <person name="Faurdal D."/>
            <person name="Vuksanovic O."/>
            <person name="Mourched A.-S."/>
            <person name="Charusanti P."/>
            <person name="Shaw S."/>
            <person name="Blin K."/>
            <person name="Weber T."/>
        </authorList>
    </citation>
    <scope>NUCLEOTIDE SEQUENCE [LARGE SCALE GENOMIC DNA]</scope>
    <source>
        <strain evidence="7">NBC 01686</strain>
        <plasmid evidence="7">unnamed1</plasmid>
    </source>
</reference>
<keyword evidence="3" id="KW-0560">Oxidoreductase</keyword>
<dbReference type="PANTHER" id="PTHR30011">
    <property type="entry name" value="ALKANESULFONATE MONOOXYGENASE-RELATED"/>
    <property type="match status" value="1"/>
</dbReference>